<sequence>MIVAGSLSNNGSVVIDSKPILVIINKAIDRAAMWLLKPAAR</sequence>
<protein>
    <submittedName>
        <fullName evidence="1">Uncharacterized protein</fullName>
    </submittedName>
</protein>
<reference evidence="1 2" key="1">
    <citation type="submission" date="2020-08" db="EMBL/GenBank/DDBJ databases">
        <title>Genomic Encyclopedia of Type Strains, Phase III (KMG-III): the genomes of soil and plant-associated and newly described type strains.</title>
        <authorList>
            <person name="Whitman W."/>
        </authorList>
    </citation>
    <scope>NUCLEOTIDE SEQUENCE [LARGE SCALE GENOMIC DNA]</scope>
    <source>
        <strain evidence="1 2">CECT 4462</strain>
    </source>
</reference>
<comment type="caution">
    <text evidence="1">The sequence shown here is derived from an EMBL/GenBank/DDBJ whole genome shotgun (WGS) entry which is preliminary data.</text>
</comment>
<accession>A0A839T760</accession>
<dbReference type="AlphaFoldDB" id="A0A839T760"/>
<evidence type="ECO:0000313" key="1">
    <source>
        <dbReference type="EMBL" id="MBB3105311.1"/>
    </source>
</evidence>
<gene>
    <name evidence="1" type="ORF">FHR87_003747</name>
</gene>
<name>A0A839T760_AZOMA</name>
<dbReference type="Proteomes" id="UP000549250">
    <property type="component" value="Unassembled WGS sequence"/>
</dbReference>
<keyword evidence="2" id="KW-1185">Reference proteome</keyword>
<proteinExistence type="predicted"/>
<evidence type="ECO:0000313" key="2">
    <source>
        <dbReference type="Proteomes" id="UP000549250"/>
    </source>
</evidence>
<organism evidence="1 2">
    <name type="scientific">Azomonas macrocytogenes</name>
    <name type="common">Azotobacter macrocytogenes</name>
    <dbReference type="NCBI Taxonomy" id="69962"/>
    <lineage>
        <taxon>Bacteria</taxon>
        <taxon>Pseudomonadati</taxon>
        <taxon>Pseudomonadota</taxon>
        <taxon>Gammaproteobacteria</taxon>
        <taxon>Pseudomonadales</taxon>
        <taxon>Pseudomonadaceae</taxon>
        <taxon>Azomonas</taxon>
    </lineage>
</organism>
<dbReference type="EMBL" id="JACHXI010000033">
    <property type="protein sequence ID" value="MBB3105311.1"/>
    <property type="molecule type" value="Genomic_DNA"/>
</dbReference>